<protein>
    <recommendedName>
        <fullName evidence="5">Lipoprotein</fullName>
    </recommendedName>
</protein>
<accession>A0ABR6EV74</accession>
<sequence length="168" mass="19153">MKKSIYTLAFLIVALSACKTRNVNKTSDLTHVNAQFSTAATSQSKMQEKLTIKSLTEEKSGIWIWDEWYSEDSNDTSTDTGEAKVNKPIHRRTTFTANNKKSSKQSDEQTDLENQSKQSVYLETDSLNKSDHKDTESKSSFSWVTWLLVTICVIIAIRFIIKEFNTKP</sequence>
<proteinExistence type="predicted"/>
<keyword evidence="2" id="KW-0472">Membrane</keyword>
<evidence type="ECO:0000313" key="4">
    <source>
        <dbReference type="Proteomes" id="UP000636110"/>
    </source>
</evidence>
<dbReference type="PROSITE" id="PS51257">
    <property type="entry name" value="PROKAR_LIPOPROTEIN"/>
    <property type="match status" value="1"/>
</dbReference>
<name>A0ABR6EV74_9SPHI</name>
<dbReference type="RefSeq" id="WP_182956330.1">
    <property type="nucleotide sequence ID" value="NZ_WNXC01000002.1"/>
</dbReference>
<keyword evidence="2" id="KW-0812">Transmembrane</keyword>
<keyword evidence="4" id="KW-1185">Reference proteome</keyword>
<feature type="transmembrane region" description="Helical" evidence="2">
    <location>
        <begin position="143"/>
        <end position="161"/>
    </location>
</feature>
<evidence type="ECO:0000256" key="1">
    <source>
        <dbReference type="SAM" id="MobiDB-lite"/>
    </source>
</evidence>
<evidence type="ECO:0000256" key="2">
    <source>
        <dbReference type="SAM" id="Phobius"/>
    </source>
</evidence>
<evidence type="ECO:0000313" key="3">
    <source>
        <dbReference type="EMBL" id="MBB2149177.1"/>
    </source>
</evidence>
<evidence type="ECO:0008006" key="5">
    <source>
        <dbReference type="Google" id="ProtNLM"/>
    </source>
</evidence>
<dbReference type="EMBL" id="WNXC01000002">
    <property type="protein sequence ID" value="MBB2149177.1"/>
    <property type="molecule type" value="Genomic_DNA"/>
</dbReference>
<feature type="region of interest" description="Disordered" evidence="1">
    <location>
        <begin position="72"/>
        <end position="117"/>
    </location>
</feature>
<keyword evidence="2" id="KW-1133">Transmembrane helix</keyword>
<dbReference type="Proteomes" id="UP000636110">
    <property type="component" value="Unassembled WGS sequence"/>
</dbReference>
<comment type="caution">
    <text evidence="3">The sequence shown here is derived from an EMBL/GenBank/DDBJ whole genome shotgun (WGS) entry which is preliminary data.</text>
</comment>
<gene>
    <name evidence="3" type="ORF">GM920_09680</name>
</gene>
<organism evidence="3 4">
    <name type="scientific">Pedobacter gandavensis</name>
    <dbReference type="NCBI Taxonomy" id="2679963"/>
    <lineage>
        <taxon>Bacteria</taxon>
        <taxon>Pseudomonadati</taxon>
        <taxon>Bacteroidota</taxon>
        <taxon>Sphingobacteriia</taxon>
        <taxon>Sphingobacteriales</taxon>
        <taxon>Sphingobacteriaceae</taxon>
        <taxon>Pedobacter</taxon>
    </lineage>
</organism>
<reference evidence="3 4" key="1">
    <citation type="submission" date="2019-11" db="EMBL/GenBank/DDBJ databases">
        <title>Description of Pedobacter sp. LMG 31462T.</title>
        <authorList>
            <person name="Carlier A."/>
            <person name="Qi S."/>
            <person name="Vandamme P."/>
        </authorList>
    </citation>
    <scope>NUCLEOTIDE SEQUENCE [LARGE SCALE GENOMIC DNA]</scope>
    <source>
        <strain evidence="3 4">LMG 31462</strain>
    </source>
</reference>